<sequence>MNNMLWLLWWVLCVGGVGGGRLITPHPILVSLRDTPMSPRPSLRSQLRAAATDLRGTSILQTSMQICTNNNSIKYSNTEERDKRRLMRLMFGRDGPPQDKVVVLVKMIRDSAFAFIHGLPVLLHNTTDLMSPMGVVTVLVVHPTTARVLRTYHHPALAHARPLHAFIDSLQPGRLLVIAGLVVWLDPSVRLFLNQLGNTIPSGASRSNVVWAWVGVVNGGTLGQVGDNPWCGGLSHPPREESGRWAARAELCQDYDGYGTWCSCPPPPPPAPQLHHSSTTTMLWEGRGALKDAVTIVLASRPDALHRLLLSVRAAGAPSSSINVFVCESHGVQLEETDRSSDCEGLHVTRLYESSIMTTLILRPKHQFFIILEDDMEVLPTFYRWMARGRRLLHTSQEYVCVNSLRHDQPYALYSYHLPATALNQHNHTSGVLPQQVLSHLNHTAEGEGGGIWRSGSYHPQVSREEDDVLVKKYPNLQEKKAEDVREAVREEGERSGWRFMAGWGAERPVVEAMIRFWPLATRDVDWQHLLDFWAGLSPCLTPARPHSRHAQGSTYALGDDLPPLT</sequence>
<keyword evidence="4" id="KW-1185">Reference proteome</keyword>
<feature type="signal peptide" evidence="2">
    <location>
        <begin position="1"/>
        <end position="19"/>
    </location>
</feature>
<dbReference type="InterPro" id="IPR029044">
    <property type="entry name" value="Nucleotide-diphossugar_trans"/>
</dbReference>
<gene>
    <name evidence="3" type="ORF">Hamer_G011001</name>
</gene>
<feature type="chain" id="PRO_5035322297" evidence="2">
    <location>
        <begin position="20"/>
        <end position="566"/>
    </location>
</feature>
<name>A0A8J5K365_HOMAM</name>
<dbReference type="AlphaFoldDB" id="A0A8J5K365"/>
<dbReference type="Proteomes" id="UP000747542">
    <property type="component" value="Unassembled WGS sequence"/>
</dbReference>
<proteinExistence type="predicted"/>
<organism evidence="3 4">
    <name type="scientific">Homarus americanus</name>
    <name type="common">American lobster</name>
    <dbReference type="NCBI Taxonomy" id="6706"/>
    <lineage>
        <taxon>Eukaryota</taxon>
        <taxon>Metazoa</taxon>
        <taxon>Ecdysozoa</taxon>
        <taxon>Arthropoda</taxon>
        <taxon>Crustacea</taxon>
        <taxon>Multicrustacea</taxon>
        <taxon>Malacostraca</taxon>
        <taxon>Eumalacostraca</taxon>
        <taxon>Eucarida</taxon>
        <taxon>Decapoda</taxon>
        <taxon>Pleocyemata</taxon>
        <taxon>Astacidea</taxon>
        <taxon>Nephropoidea</taxon>
        <taxon>Nephropidae</taxon>
        <taxon>Homarus</taxon>
    </lineage>
</organism>
<evidence type="ECO:0000313" key="3">
    <source>
        <dbReference type="EMBL" id="KAG7166180.1"/>
    </source>
</evidence>
<comment type="caution">
    <text evidence="3">The sequence shown here is derived from an EMBL/GenBank/DDBJ whole genome shotgun (WGS) entry which is preliminary data.</text>
</comment>
<feature type="region of interest" description="Disordered" evidence="1">
    <location>
        <begin position="544"/>
        <end position="566"/>
    </location>
</feature>
<dbReference type="EMBL" id="JAHLQT010022636">
    <property type="protein sequence ID" value="KAG7166180.1"/>
    <property type="molecule type" value="Genomic_DNA"/>
</dbReference>
<keyword evidence="2" id="KW-0732">Signal</keyword>
<evidence type="ECO:0000256" key="1">
    <source>
        <dbReference type="SAM" id="MobiDB-lite"/>
    </source>
</evidence>
<dbReference type="Gene3D" id="3.90.550.10">
    <property type="entry name" value="Spore Coat Polysaccharide Biosynthesis Protein SpsA, Chain A"/>
    <property type="match status" value="1"/>
</dbReference>
<protein>
    <submittedName>
        <fullName evidence="3">O-linked-mannose beta-1-2-N-acetylglucosaminyltransferase 1-like 21</fullName>
    </submittedName>
</protein>
<accession>A0A8J5K365</accession>
<evidence type="ECO:0000256" key="2">
    <source>
        <dbReference type="SAM" id="SignalP"/>
    </source>
</evidence>
<evidence type="ECO:0000313" key="4">
    <source>
        <dbReference type="Proteomes" id="UP000747542"/>
    </source>
</evidence>
<reference evidence="3" key="1">
    <citation type="journal article" date="2021" name="Sci. Adv.">
        <title>The American lobster genome reveals insights on longevity, neural, and immune adaptations.</title>
        <authorList>
            <person name="Polinski J.M."/>
            <person name="Zimin A.V."/>
            <person name="Clark K.F."/>
            <person name="Kohn A.B."/>
            <person name="Sadowski N."/>
            <person name="Timp W."/>
            <person name="Ptitsyn A."/>
            <person name="Khanna P."/>
            <person name="Romanova D.Y."/>
            <person name="Williams P."/>
            <person name="Greenwood S.J."/>
            <person name="Moroz L.L."/>
            <person name="Walt D.R."/>
            <person name="Bodnar A.G."/>
        </authorList>
    </citation>
    <scope>NUCLEOTIDE SEQUENCE</scope>
    <source>
        <strain evidence="3">GMGI-L3</strain>
    </source>
</reference>